<dbReference type="PANTHER" id="PTHR43124">
    <property type="entry name" value="PURINE EFFLUX PUMP PBUE"/>
    <property type="match status" value="1"/>
</dbReference>
<sequence length="421" mass="44555">MPVPGINFTDQQSFLPENIKGKTYILRLLIYYLRRMKLSLITLTIGGFGIGMTEFVMMGILPDISHAMNVSIPVTGYLVSSYALGVVLGAPLLVGLAGNYPPKKILIGLMVMFTIFNGLSAFAPNYELLFISRLFAGLPHGAFFGVGAVVASRLADPGREARAVSVMFAGLTIANTIGVPLGTFIGHNFSWRITFVIIALIGLFAIWSIKSWLPELPAAKNKNIRKDLKLFTRLQPWLVIGITAIGTGGFFAWFSYIAPLLTEVSGFGSNAITPILVLTGLGMALGNFIGGRLADSHSPAIATCLLLLAMVGSLITVSLVSQYQIPALAMAFVTGALAFSVASPIQILMINAAKGSEMLASSLSQAGFNIGNAIGAYLGGLPIAAGLGYTSPEWVGAGLAFAGFLIALVIVFRKNENLKTT</sequence>
<feature type="transmembrane region" description="Helical" evidence="6">
    <location>
        <begin position="271"/>
        <end position="289"/>
    </location>
</feature>
<evidence type="ECO:0000256" key="1">
    <source>
        <dbReference type="ARBA" id="ARBA00004651"/>
    </source>
</evidence>
<feature type="transmembrane region" description="Helical" evidence="6">
    <location>
        <begin position="394"/>
        <end position="412"/>
    </location>
</feature>
<keyword evidence="2" id="KW-1003">Cell membrane</keyword>
<feature type="transmembrane region" description="Helical" evidence="6">
    <location>
        <begin position="327"/>
        <end position="349"/>
    </location>
</feature>
<evidence type="ECO:0000259" key="7">
    <source>
        <dbReference type="PROSITE" id="PS50850"/>
    </source>
</evidence>
<feature type="transmembrane region" description="Helical" evidence="6">
    <location>
        <begin position="38"/>
        <end position="61"/>
    </location>
</feature>
<proteinExistence type="predicted"/>
<evidence type="ECO:0000256" key="5">
    <source>
        <dbReference type="ARBA" id="ARBA00023136"/>
    </source>
</evidence>
<keyword evidence="9" id="KW-1185">Reference proteome</keyword>
<keyword evidence="3 6" id="KW-0812">Transmembrane</keyword>
<dbReference type="Proteomes" id="UP000199306">
    <property type="component" value="Unassembled WGS sequence"/>
</dbReference>
<feature type="transmembrane region" description="Helical" evidence="6">
    <location>
        <begin position="105"/>
        <end position="124"/>
    </location>
</feature>
<feature type="transmembrane region" description="Helical" evidence="6">
    <location>
        <begin position="234"/>
        <end position="259"/>
    </location>
</feature>
<dbReference type="PANTHER" id="PTHR43124:SF6">
    <property type="entry name" value="TRANSPORTER ARAJ-RELATED"/>
    <property type="match status" value="1"/>
</dbReference>
<dbReference type="InterPro" id="IPR050189">
    <property type="entry name" value="MFS_Efflux_Transporters"/>
</dbReference>
<reference evidence="8 9" key="1">
    <citation type="submission" date="2016-10" db="EMBL/GenBank/DDBJ databases">
        <authorList>
            <person name="de Groot N.N."/>
        </authorList>
    </citation>
    <scope>NUCLEOTIDE SEQUENCE [LARGE SCALE GENOMIC DNA]</scope>
    <source>
        <strain evidence="9">E92,LMG 26720,CCM 7988</strain>
    </source>
</reference>
<dbReference type="InterPro" id="IPR011701">
    <property type="entry name" value="MFS"/>
</dbReference>
<dbReference type="InterPro" id="IPR020846">
    <property type="entry name" value="MFS_dom"/>
</dbReference>
<dbReference type="InterPro" id="IPR036259">
    <property type="entry name" value="MFS_trans_sf"/>
</dbReference>
<comment type="subcellular location">
    <subcellularLocation>
        <location evidence="1">Cell membrane</location>
        <topology evidence="1">Multi-pass membrane protein</topology>
    </subcellularLocation>
</comment>
<feature type="transmembrane region" description="Helical" evidence="6">
    <location>
        <begin position="130"/>
        <end position="151"/>
    </location>
</feature>
<keyword evidence="5 6" id="KW-0472">Membrane</keyword>
<gene>
    <name evidence="8" type="ORF">SAMN04515674_101262</name>
</gene>
<dbReference type="Gene3D" id="1.20.1250.20">
    <property type="entry name" value="MFS general substrate transporter like domains"/>
    <property type="match status" value="2"/>
</dbReference>
<protein>
    <submittedName>
        <fullName evidence="8">MFS transporter, DHA1 family, arabinose polymer transporter</fullName>
    </submittedName>
</protein>
<feature type="transmembrane region" description="Helical" evidence="6">
    <location>
        <begin position="191"/>
        <end position="213"/>
    </location>
</feature>
<dbReference type="Pfam" id="PF07690">
    <property type="entry name" value="MFS_1"/>
    <property type="match status" value="1"/>
</dbReference>
<evidence type="ECO:0000256" key="4">
    <source>
        <dbReference type="ARBA" id="ARBA00022989"/>
    </source>
</evidence>
<dbReference type="STRING" id="1079859.SAMN04515674_101262"/>
<dbReference type="PROSITE" id="PS50850">
    <property type="entry name" value="MFS"/>
    <property type="match status" value="1"/>
</dbReference>
<evidence type="ECO:0000256" key="3">
    <source>
        <dbReference type="ARBA" id="ARBA00022692"/>
    </source>
</evidence>
<feature type="transmembrane region" description="Helical" evidence="6">
    <location>
        <begin position="163"/>
        <end position="185"/>
    </location>
</feature>
<organism evidence="8 9">
    <name type="scientific">Pseudarcicella hirudinis</name>
    <dbReference type="NCBI Taxonomy" id="1079859"/>
    <lineage>
        <taxon>Bacteria</taxon>
        <taxon>Pseudomonadati</taxon>
        <taxon>Bacteroidota</taxon>
        <taxon>Cytophagia</taxon>
        <taxon>Cytophagales</taxon>
        <taxon>Flectobacillaceae</taxon>
        <taxon>Pseudarcicella</taxon>
    </lineage>
</organism>
<keyword evidence="4 6" id="KW-1133">Transmembrane helix</keyword>
<feature type="transmembrane region" description="Helical" evidence="6">
    <location>
        <begin position="370"/>
        <end position="388"/>
    </location>
</feature>
<dbReference type="CDD" id="cd17324">
    <property type="entry name" value="MFS_NepI_like"/>
    <property type="match status" value="1"/>
</dbReference>
<dbReference type="EMBL" id="FOXH01000001">
    <property type="protein sequence ID" value="SFP07805.1"/>
    <property type="molecule type" value="Genomic_DNA"/>
</dbReference>
<evidence type="ECO:0000313" key="9">
    <source>
        <dbReference type="Proteomes" id="UP000199306"/>
    </source>
</evidence>
<feature type="transmembrane region" description="Helical" evidence="6">
    <location>
        <begin position="301"/>
        <end position="321"/>
    </location>
</feature>
<feature type="transmembrane region" description="Helical" evidence="6">
    <location>
        <begin position="81"/>
        <end position="98"/>
    </location>
</feature>
<dbReference type="GO" id="GO:0022857">
    <property type="term" value="F:transmembrane transporter activity"/>
    <property type="evidence" value="ECO:0007669"/>
    <property type="project" value="InterPro"/>
</dbReference>
<dbReference type="AlphaFoldDB" id="A0A1I5ME08"/>
<name>A0A1I5ME08_9BACT</name>
<dbReference type="SUPFAM" id="SSF103473">
    <property type="entry name" value="MFS general substrate transporter"/>
    <property type="match status" value="1"/>
</dbReference>
<dbReference type="GO" id="GO:0005886">
    <property type="term" value="C:plasma membrane"/>
    <property type="evidence" value="ECO:0007669"/>
    <property type="project" value="UniProtKB-SubCell"/>
</dbReference>
<evidence type="ECO:0000313" key="8">
    <source>
        <dbReference type="EMBL" id="SFP07805.1"/>
    </source>
</evidence>
<evidence type="ECO:0000256" key="6">
    <source>
        <dbReference type="SAM" id="Phobius"/>
    </source>
</evidence>
<accession>A0A1I5ME08</accession>
<feature type="domain" description="Major facilitator superfamily (MFS) profile" evidence="7">
    <location>
        <begin position="39"/>
        <end position="415"/>
    </location>
</feature>
<evidence type="ECO:0000256" key="2">
    <source>
        <dbReference type="ARBA" id="ARBA00022475"/>
    </source>
</evidence>